<dbReference type="EMBL" id="QXXQ01000024">
    <property type="protein sequence ID" value="RID89786.1"/>
    <property type="molecule type" value="Genomic_DNA"/>
</dbReference>
<dbReference type="AlphaFoldDB" id="A0A398BRI1"/>
<dbReference type="OrthoDB" id="7868667at2"/>
<evidence type="ECO:0000313" key="2">
    <source>
        <dbReference type="EMBL" id="RID89786.1"/>
    </source>
</evidence>
<reference evidence="2 3" key="1">
    <citation type="submission" date="2018-09" db="EMBL/GenBank/DDBJ databases">
        <title>Gemmobacter lutimaris sp. nov., a marine bacterium isolated from tidal flat.</title>
        <authorList>
            <person name="Lee D.W."/>
            <person name="Yoo Y."/>
            <person name="Kim J.-J."/>
            <person name="Kim B.S."/>
        </authorList>
    </citation>
    <scope>NUCLEOTIDE SEQUENCE [LARGE SCALE GENOMIC DNA]</scope>
    <source>
        <strain evidence="2 3">YJ-T1-11</strain>
    </source>
</reference>
<evidence type="ECO:0000313" key="3">
    <source>
        <dbReference type="Proteomes" id="UP000266649"/>
    </source>
</evidence>
<organism evidence="2 3">
    <name type="scientific">Gemmobacter lutimaris</name>
    <dbReference type="NCBI Taxonomy" id="2306023"/>
    <lineage>
        <taxon>Bacteria</taxon>
        <taxon>Pseudomonadati</taxon>
        <taxon>Pseudomonadota</taxon>
        <taxon>Alphaproteobacteria</taxon>
        <taxon>Rhodobacterales</taxon>
        <taxon>Paracoccaceae</taxon>
        <taxon>Gemmobacter</taxon>
    </lineage>
</organism>
<proteinExistence type="predicted"/>
<feature type="compositionally biased region" description="Basic and acidic residues" evidence="1">
    <location>
        <begin position="14"/>
        <end position="25"/>
    </location>
</feature>
<dbReference type="Proteomes" id="UP000266649">
    <property type="component" value="Unassembled WGS sequence"/>
</dbReference>
<dbReference type="RefSeq" id="WP_119136804.1">
    <property type="nucleotide sequence ID" value="NZ_QXXQ01000024.1"/>
</dbReference>
<comment type="caution">
    <text evidence="2">The sequence shown here is derived from an EMBL/GenBank/DDBJ whole genome shotgun (WGS) entry which is preliminary data.</text>
</comment>
<gene>
    <name evidence="2" type="ORF">D2N39_21495</name>
</gene>
<sequence length="68" mass="7928">MSAIITNRAAAKARARERDEERLRQGEISPSELQRENLVFRGFRKDVIGLKPKYKPDHVEFVFDDPKT</sequence>
<accession>A0A398BRI1</accession>
<protein>
    <submittedName>
        <fullName evidence="2">Uncharacterized protein</fullName>
    </submittedName>
</protein>
<name>A0A398BRI1_9RHOB</name>
<keyword evidence="3" id="KW-1185">Reference proteome</keyword>
<evidence type="ECO:0000256" key="1">
    <source>
        <dbReference type="SAM" id="MobiDB-lite"/>
    </source>
</evidence>
<feature type="region of interest" description="Disordered" evidence="1">
    <location>
        <begin position="1"/>
        <end position="28"/>
    </location>
</feature>